<dbReference type="EMBL" id="CABVPL010000003">
    <property type="protein sequence ID" value="VWB17527.1"/>
    <property type="molecule type" value="Genomic_DNA"/>
</dbReference>
<evidence type="ECO:0000313" key="13">
    <source>
        <dbReference type="Proteomes" id="UP000494222"/>
    </source>
</evidence>
<evidence type="ECO:0000256" key="1">
    <source>
        <dbReference type="ARBA" id="ARBA00022553"/>
    </source>
</evidence>
<keyword evidence="12" id="KW-1185">Reference proteome</keyword>
<protein>
    <submittedName>
        <fullName evidence="10">Response regulator transcription factor</fullName>
    </submittedName>
    <submittedName>
        <fullName evidence="11">Two component transcriptional regulator</fullName>
    </submittedName>
</protein>
<evidence type="ECO:0000256" key="7">
    <source>
        <dbReference type="PROSITE-ProRule" id="PRU01091"/>
    </source>
</evidence>
<keyword evidence="1 6" id="KW-0597">Phosphoprotein</keyword>
<evidence type="ECO:0000259" key="9">
    <source>
        <dbReference type="PROSITE" id="PS51755"/>
    </source>
</evidence>
<dbReference type="GO" id="GO:0032993">
    <property type="term" value="C:protein-DNA complex"/>
    <property type="evidence" value="ECO:0007669"/>
    <property type="project" value="TreeGrafter"/>
</dbReference>
<feature type="modified residue" description="4-aspartylphosphate" evidence="6">
    <location>
        <position position="51"/>
    </location>
</feature>
<evidence type="ECO:0000256" key="4">
    <source>
        <dbReference type="ARBA" id="ARBA00023125"/>
    </source>
</evidence>
<dbReference type="SMART" id="SM00862">
    <property type="entry name" value="Trans_reg_C"/>
    <property type="match status" value="1"/>
</dbReference>
<keyword evidence="5" id="KW-0804">Transcription</keyword>
<evidence type="ECO:0000313" key="10">
    <source>
        <dbReference type="EMBL" id="KAB0644786.1"/>
    </source>
</evidence>
<dbReference type="EMBL" id="VZOJ01000001">
    <property type="protein sequence ID" value="KAB0644786.1"/>
    <property type="molecule type" value="Genomic_DNA"/>
</dbReference>
<evidence type="ECO:0000256" key="6">
    <source>
        <dbReference type="PROSITE-ProRule" id="PRU00169"/>
    </source>
</evidence>
<dbReference type="GO" id="GO:0000156">
    <property type="term" value="F:phosphorelay response regulator activity"/>
    <property type="evidence" value="ECO:0007669"/>
    <property type="project" value="TreeGrafter"/>
</dbReference>
<dbReference type="GO" id="GO:0000976">
    <property type="term" value="F:transcription cis-regulatory region binding"/>
    <property type="evidence" value="ECO:0007669"/>
    <property type="project" value="TreeGrafter"/>
</dbReference>
<dbReference type="InterPro" id="IPR011006">
    <property type="entry name" value="CheY-like_superfamily"/>
</dbReference>
<dbReference type="InterPro" id="IPR036388">
    <property type="entry name" value="WH-like_DNA-bd_sf"/>
</dbReference>
<dbReference type="Proteomes" id="UP000430232">
    <property type="component" value="Unassembled WGS sequence"/>
</dbReference>
<gene>
    <name evidence="11" type="ORF">BLA24064_00653</name>
    <name evidence="10" type="ORF">F7R21_00220</name>
</gene>
<dbReference type="InterPro" id="IPR016032">
    <property type="entry name" value="Sig_transdc_resp-reg_C-effctor"/>
</dbReference>
<dbReference type="AlphaFoldDB" id="A0A6H9TLX9"/>
<feature type="domain" description="OmpR/PhoB-type" evidence="9">
    <location>
        <begin position="127"/>
        <end position="226"/>
    </location>
</feature>
<feature type="DNA-binding region" description="OmpR/PhoB-type" evidence="7">
    <location>
        <begin position="127"/>
        <end position="226"/>
    </location>
</feature>
<dbReference type="Pfam" id="PF00072">
    <property type="entry name" value="Response_reg"/>
    <property type="match status" value="1"/>
</dbReference>
<evidence type="ECO:0000256" key="3">
    <source>
        <dbReference type="ARBA" id="ARBA00023015"/>
    </source>
</evidence>
<dbReference type="CDD" id="cd00383">
    <property type="entry name" value="trans_reg_C"/>
    <property type="match status" value="1"/>
</dbReference>
<evidence type="ECO:0000256" key="5">
    <source>
        <dbReference type="ARBA" id="ARBA00023163"/>
    </source>
</evidence>
<keyword evidence="3" id="KW-0805">Transcription regulation</keyword>
<dbReference type="Proteomes" id="UP000494222">
    <property type="component" value="Unassembled WGS sequence"/>
</dbReference>
<dbReference type="InterPro" id="IPR039420">
    <property type="entry name" value="WalR-like"/>
</dbReference>
<dbReference type="OrthoDB" id="9802426at2"/>
<dbReference type="PROSITE" id="PS50110">
    <property type="entry name" value="RESPONSE_REGULATORY"/>
    <property type="match status" value="1"/>
</dbReference>
<keyword evidence="2" id="KW-0902">Two-component regulatory system</keyword>
<evidence type="ECO:0000313" key="11">
    <source>
        <dbReference type="EMBL" id="VWB17527.1"/>
    </source>
</evidence>
<dbReference type="SMART" id="SM00448">
    <property type="entry name" value="REC"/>
    <property type="match status" value="1"/>
</dbReference>
<reference evidence="11 13" key="2">
    <citation type="submission" date="2019-09" db="EMBL/GenBank/DDBJ databases">
        <authorList>
            <person name="Depoorter E."/>
        </authorList>
    </citation>
    <scope>NUCLEOTIDE SEQUENCE [LARGE SCALE GENOMIC DNA]</scope>
    <source>
        <strain evidence="11">LMG 24064</strain>
    </source>
</reference>
<feature type="domain" description="Response regulatory" evidence="8">
    <location>
        <begin position="2"/>
        <end position="117"/>
    </location>
</feature>
<sequence length="251" mass="27963">MYILIISNDSALVKVIQLFTEHTNCQVLHAPDNHTALSILSNYDINLTIADWNSGDINGHATLGLLHSKIGHRIPLIILATRFDEIPKTLLSRSLSIEFIIKPVSGYDLVKRVNAWLGNSLKSMHLAEFVRIGNYVLDIQRRQVSLRGKDISLTSKEFDLLLFMALNAGKTLSRQLISAAAWGRPTVSTSRTLDTHMYRLRRKLGLMPENGVILLAVYTSGYRLEAFRAYPGGLIPAESTTSPAPPWSNID</sequence>
<dbReference type="Gene3D" id="1.10.10.10">
    <property type="entry name" value="Winged helix-like DNA-binding domain superfamily/Winged helix DNA-binding domain"/>
    <property type="match status" value="1"/>
</dbReference>
<dbReference type="InterPro" id="IPR001789">
    <property type="entry name" value="Sig_transdc_resp-reg_receiver"/>
</dbReference>
<dbReference type="SUPFAM" id="SSF52172">
    <property type="entry name" value="CheY-like"/>
    <property type="match status" value="1"/>
</dbReference>
<proteinExistence type="predicted"/>
<dbReference type="GO" id="GO:0006355">
    <property type="term" value="P:regulation of DNA-templated transcription"/>
    <property type="evidence" value="ECO:0007669"/>
    <property type="project" value="InterPro"/>
</dbReference>
<reference evidence="10 12" key="1">
    <citation type="submission" date="2019-09" db="EMBL/GenBank/DDBJ databases">
        <title>Draft genome sequences of 48 bacterial type strains from the CCUG.</title>
        <authorList>
            <person name="Tunovic T."/>
            <person name="Pineiro-Iglesias B."/>
            <person name="Unosson C."/>
            <person name="Inganas E."/>
            <person name="Ohlen M."/>
            <person name="Cardew S."/>
            <person name="Jensie-Markopoulos S."/>
            <person name="Salva-Serra F."/>
            <person name="Jaen-Luchoro D."/>
            <person name="Karlsson R."/>
            <person name="Svensson-Stadler L."/>
            <person name="Chun J."/>
            <person name="Moore E."/>
        </authorList>
    </citation>
    <scope>NUCLEOTIDE SEQUENCE [LARGE SCALE GENOMIC DNA]</scope>
    <source>
        <strain evidence="10 12">CCUG 54555</strain>
    </source>
</reference>
<organism evidence="10 12">
    <name type="scientific">Burkholderia latens</name>
    <dbReference type="NCBI Taxonomy" id="488446"/>
    <lineage>
        <taxon>Bacteria</taxon>
        <taxon>Pseudomonadati</taxon>
        <taxon>Pseudomonadota</taxon>
        <taxon>Betaproteobacteria</taxon>
        <taxon>Burkholderiales</taxon>
        <taxon>Burkholderiaceae</taxon>
        <taxon>Burkholderia</taxon>
        <taxon>Burkholderia cepacia complex</taxon>
    </lineage>
</organism>
<name>A0A6H9TLX9_9BURK</name>
<dbReference type="GeneID" id="99787927"/>
<dbReference type="PROSITE" id="PS51755">
    <property type="entry name" value="OMPR_PHOB"/>
    <property type="match status" value="1"/>
</dbReference>
<dbReference type="GO" id="GO:0005829">
    <property type="term" value="C:cytosol"/>
    <property type="evidence" value="ECO:0007669"/>
    <property type="project" value="TreeGrafter"/>
</dbReference>
<dbReference type="RefSeq" id="WP_151062315.1">
    <property type="nucleotide sequence ID" value="NZ_CABVPL010000003.1"/>
</dbReference>
<dbReference type="Pfam" id="PF00486">
    <property type="entry name" value="Trans_reg_C"/>
    <property type="match status" value="1"/>
</dbReference>
<accession>A0A6H9TLX9</accession>
<dbReference type="Gene3D" id="3.40.50.2300">
    <property type="match status" value="1"/>
</dbReference>
<evidence type="ECO:0000313" key="12">
    <source>
        <dbReference type="Proteomes" id="UP000430232"/>
    </source>
</evidence>
<keyword evidence="4 7" id="KW-0238">DNA-binding</keyword>
<dbReference type="PANTHER" id="PTHR48111">
    <property type="entry name" value="REGULATOR OF RPOS"/>
    <property type="match status" value="1"/>
</dbReference>
<evidence type="ECO:0000256" key="2">
    <source>
        <dbReference type="ARBA" id="ARBA00023012"/>
    </source>
</evidence>
<evidence type="ECO:0000259" key="8">
    <source>
        <dbReference type="PROSITE" id="PS50110"/>
    </source>
</evidence>
<dbReference type="SUPFAM" id="SSF46894">
    <property type="entry name" value="C-terminal effector domain of the bipartite response regulators"/>
    <property type="match status" value="1"/>
</dbReference>
<dbReference type="PANTHER" id="PTHR48111:SF1">
    <property type="entry name" value="TWO-COMPONENT RESPONSE REGULATOR ORR33"/>
    <property type="match status" value="1"/>
</dbReference>
<dbReference type="InterPro" id="IPR001867">
    <property type="entry name" value="OmpR/PhoB-type_DNA-bd"/>
</dbReference>